<dbReference type="Pfam" id="PF08292">
    <property type="entry name" value="RNA_pol_Rbc25"/>
    <property type="match status" value="1"/>
</dbReference>
<proteinExistence type="predicted"/>
<evidence type="ECO:0000313" key="3">
    <source>
        <dbReference type="Proteomes" id="UP001176517"/>
    </source>
</evidence>
<dbReference type="AlphaFoldDB" id="A0AAN6H094"/>
<accession>A0AAN6H094</accession>
<dbReference type="Gene3D" id="2.40.50.140">
    <property type="entry name" value="Nucleic acid-binding proteins"/>
    <property type="match status" value="1"/>
</dbReference>
<dbReference type="InterPro" id="IPR013238">
    <property type="entry name" value="RNA_pol_III_Rbc25"/>
</dbReference>
<gene>
    <name evidence="2" type="primary">rpc25</name>
    <name evidence="2" type="ORF">OC846_000711</name>
</gene>
<dbReference type="EMBL" id="JAPDMZ010000008">
    <property type="protein sequence ID" value="KAK0557064.1"/>
    <property type="molecule type" value="Genomic_DNA"/>
</dbReference>
<sequence>MKKAFGTSVLPPVSLDFFDDIYVLPQLMPDICAFDHHERAWFWIYQPPPDESDPVATQQSRITDPYTTNRDDRLYMYVGDQIRFSVEEDEFNDPEPGPSAATSTLPGGVMEGAKIGGGAFAPAPAPGVGPAGAQGGNVASAAGAAPGEAGTGPTIQASADGTTAPAGAAFMERLAPYILVGSIAAQGLGIVGWWGDDQGTQEEAAMEDVNGYQEGAEA</sequence>
<feature type="domain" description="RNA polymerase III subunit Rpc25" evidence="1">
    <location>
        <begin position="13"/>
        <end position="102"/>
    </location>
</feature>
<reference evidence="2" key="1">
    <citation type="journal article" date="2023" name="PhytoFront">
        <title>Draft Genome Resources of Seven Strains of Tilletia horrida, Causal Agent of Kernel Smut of Rice.</title>
        <authorList>
            <person name="Khanal S."/>
            <person name="Antony Babu S."/>
            <person name="Zhou X.G."/>
        </authorList>
    </citation>
    <scope>NUCLEOTIDE SEQUENCE</scope>
    <source>
        <strain evidence="2">TX6</strain>
    </source>
</reference>
<comment type="caution">
    <text evidence="2">The sequence shown here is derived from an EMBL/GenBank/DDBJ whole genome shotgun (WGS) entry which is preliminary data.</text>
</comment>
<keyword evidence="3" id="KW-1185">Reference proteome</keyword>
<keyword evidence="2" id="KW-0804">Transcription</keyword>
<organism evidence="2 3">
    <name type="scientific">Tilletia horrida</name>
    <dbReference type="NCBI Taxonomy" id="155126"/>
    <lineage>
        <taxon>Eukaryota</taxon>
        <taxon>Fungi</taxon>
        <taxon>Dikarya</taxon>
        <taxon>Basidiomycota</taxon>
        <taxon>Ustilaginomycotina</taxon>
        <taxon>Exobasidiomycetes</taxon>
        <taxon>Tilletiales</taxon>
        <taxon>Tilletiaceae</taxon>
        <taxon>Tilletia</taxon>
    </lineage>
</organism>
<keyword evidence="2" id="KW-0240">DNA-directed RNA polymerase</keyword>
<dbReference type="InterPro" id="IPR012340">
    <property type="entry name" value="NA-bd_OB-fold"/>
</dbReference>
<dbReference type="Proteomes" id="UP001176517">
    <property type="component" value="Unassembled WGS sequence"/>
</dbReference>
<evidence type="ECO:0000313" key="2">
    <source>
        <dbReference type="EMBL" id="KAK0557064.1"/>
    </source>
</evidence>
<dbReference type="GO" id="GO:0000428">
    <property type="term" value="C:DNA-directed RNA polymerase complex"/>
    <property type="evidence" value="ECO:0007669"/>
    <property type="project" value="UniProtKB-KW"/>
</dbReference>
<protein>
    <submittedName>
        <fullName evidence="2">DNA-directed RNA polymerase III complex subunit Rpc25</fullName>
    </submittedName>
</protein>
<name>A0AAN6H094_9BASI</name>
<evidence type="ECO:0000259" key="1">
    <source>
        <dbReference type="Pfam" id="PF08292"/>
    </source>
</evidence>